<evidence type="ECO:0000313" key="3">
    <source>
        <dbReference type="Proteomes" id="UP000195062"/>
    </source>
</evidence>
<protein>
    <submittedName>
        <fullName evidence="2">Uncharacterized protein</fullName>
    </submittedName>
</protein>
<proteinExistence type="predicted"/>
<name>A0A251XPA8_CLAMM</name>
<reference evidence="2 3" key="1">
    <citation type="submission" date="2016-08" db="EMBL/GenBank/DDBJ databases">
        <title>Genome sequence of Clavibacter michiganensis subsp. michiganensis strain CASJ007.</title>
        <authorList>
            <person name="Thapa S.P."/>
            <person name="Coaker G."/>
        </authorList>
    </citation>
    <scope>NUCLEOTIDE SEQUENCE [LARGE SCALE GENOMIC DNA]</scope>
    <source>
        <strain evidence="2">CASJ007</strain>
    </source>
</reference>
<comment type="caution">
    <text evidence="2">The sequence shown here is derived from an EMBL/GenBank/DDBJ whole genome shotgun (WGS) entry which is preliminary data.</text>
</comment>
<dbReference type="AlphaFoldDB" id="A0A251XPA8"/>
<gene>
    <name evidence="2" type="ORF">CMMCAS07_08060</name>
</gene>
<dbReference type="Proteomes" id="UP000195062">
    <property type="component" value="Unassembled WGS sequence"/>
</dbReference>
<sequence>MKSVAIMSGGLSSRVLSITARWPCGARSPCRRRSAAGTSGTPCRPLEQITTS</sequence>
<evidence type="ECO:0000313" key="2">
    <source>
        <dbReference type="EMBL" id="OUE04888.1"/>
    </source>
</evidence>
<feature type="region of interest" description="Disordered" evidence="1">
    <location>
        <begin position="29"/>
        <end position="52"/>
    </location>
</feature>
<evidence type="ECO:0000256" key="1">
    <source>
        <dbReference type="SAM" id="MobiDB-lite"/>
    </source>
</evidence>
<organism evidence="2 3">
    <name type="scientific">Clavibacter michiganensis subsp. michiganensis</name>
    <dbReference type="NCBI Taxonomy" id="33013"/>
    <lineage>
        <taxon>Bacteria</taxon>
        <taxon>Bacillati</taxon>
        <taxon>Actinomycetota</taxon>
        <taxon>Actinomycetes</taxon>
        <taxon>Micrococcales</taxon>
        <taxon>Microbacteriaceae</taxon>
        <taxon>Clavibacter</taxon>
    </lineage>
</organism>
<keyword evidence="3" id="KW-1185">Reference proteome</keyword>
<accession>A0A251XPA8</accession>
<dbReference type="EMBL" id="MDHH01000001">
    <property type="protein sequence ID" value="OUE04888.1"/>
    <property type="molecule type" value="Genomic_DNA"/>
</dbReference>